<organism evidence="2 3">
    <name type="scientific">Pseudoneurospora amorphoporcata</name>
    <dbReference type="NCBI Taxonomy" id="241081"/>
    <lineage>
        <taxon>Eukaryota</taxon>
        <taxon>Fungi</taxon>
        <taxon>Dikarya</taxon>
        <taxon>Ascomycota</taxon>
        <taxon>Pezizomycotina</taxon>
        <taxon>Sordariomycetes</taxon>
        <taxon>Sordariomycetidae</taxon>
        <taxon>Sordariales</taxon>
        <taxon>Sordariaceae</taxon>
        <taxon>Pseudoneurospora</taxon>
    </lineage>
</organism>
<feature type="region of interest" description="Disordered" evidence="1">
    <location>
        <begin position="366"/>
        <end position="387"/>
    </location>
</feature>
<evidence type="ECO:0000313" key="3">
    <source>
        <dbReference type="Proteomes" id="UP001303222"/>
    </source>
</evidence>
<evidence type="ECO:0000256" key="1">
    <source>
        <dbReference type="SAM" id="MobiDB-lite"/>
    </source>
</evidence>
<name>A0AAN6NNP3_9PEZI</name>
<feature type="compositionally biased region" description="Low complexity" evidence="1">
    <location>
        <begin position="240"/>
        <end position="251"/>
    </location>
</feature>
<feature type="compositionally biased region" description="Basic residues" evidence="1">
    <location>
        <begin position="228"/>
        <end position="238"/>
    </location>
</feature>
<keyword evidence="3" id="KW-1185">Reference proteome</keyword>
<reference evidence="2" key="1">
    <citation type="journal article" date="2023" name="Mol. Phylogenet. Evol.">
        <title>Genome-scale phylogeny and comparative genomics of the fungal order Sordariales.</title>
        <authorList>
            <person name="Hensen N."/>
            <person name="Bonometti L."/>
            <person name="Westerberg I."/>
            <person name="Brannstrom I.O."/>
            <person name="Guillou S."/>
            <person name="Cros-Aarteil S."/>
            <person name="Calhoun S."/>
            <person name="Haridas S."/>
            <person name="Kuo A."/>
            <person name="Mondo S."/>
            <person name="Pangilinan J."/>
            <person name="Riley R."/>
            <person name="LaButti K."/>
            <person name="Andreopoulos B."/>
            <person name="Lipzen A."/>
            <person name="Chen C."/>
            <person name="Yan M."/>
            <person name="Daum C."/>
            <person name="Ng V."/>
            <person name="Clum A."/>
            <person name="Steindorff A."/>
            <person name="Ohm R.A."/>
            <person name="Martin F."/>
            <person name="Silar P."/>
            <person name="Natvig D.O."/>
            <person name="Lalanne C."/>
            <person name="Gautier V."/>
            <person name="Ament-Velasquez S.L."/>
            <person name="Kruys A."/>
            <person name="Hutchinson M.I."/>
            <person name="Powell A.J."/>
            <person name="Barry K."/>
            <person name="Miller A.N."/>
            <person name="Grigoriev I.V."/>
            <person name="Debuchy R."/>
            <person name="Gladieux P."/>
            <person name="Hiltunen Thoren M."/>
            <person name="Johannesson H."/>
        </authorList>
    </citation>
    <scope>NUCLEOTIDE SEQUENCE</scope>
    <source>
        <strain evidence="2">CBS 626.80</strain>
    </source>
</reference>
<dbReference type="EMBL" id="MU859359">
    <property type="protein sequence ID" value="KAK3947393.1"/>
    <property type="molecule type" value="Genomic_DNA"/>
</dbReference>
<reference evidence="2" key="2">
    <citation type="submission" date="2023-06" db="EMBL/GenBank/DDBJ databases">
        <authorList>
            <consortium name="Lawrence Berkeley National Laboratory"/>
            <person name="Mondo S.J."/>
            <person name="Hensen N."/>
            <person name="Bonometti L."/>
            <person name="Westerberg I."/>
            <person name="Brannstrom I.O."/>
            <person name="Guillou S."/>
            <person name="Cros-Aarteil S."/>
            <person name="Calhoun S."/>
            <person name="Haridas S."/>
            <person name="Kuo A."/>
            <person name="Pangilinan J."/>
            <person name="Riley R."/>
            <person name="Labutti K."/>
            <person name="Andreopoulos B."/>
            <person name="Lipzen A."/>
            <person name="Chen C."/>
            <person name="Yanf M."/>
            <person name="Daum C."/>
            <person name="Ng V."/>
            <person name="Clum A."/>
            <person name="Steindorff A."/>
            <person name="Ohm R."/>
            <person name="Martin F."/>
            <person name="Silar P."/>
            <person name="Natvig D."/>
            <person name="Lalanne C."/>
            <person name="Gautier V."/>
            <person name="Ament-Velasquez S.L."/>
            <person name="Kruys A."/>
            <person name="Hutchinson M.I."/>
            <person name="Powell A.J."/>
            <person name="Barry K."/>
            <person name="Miller A.N."/>
            <person name="Grigoriev I.V."/>
            <person name="Debuchy R."/>
            <person name="Gladieux P."/>
            <person name="Thoren M.H."/>
            <person name="Johannesson H."/>
        </authorList>
    </citation>
    <scope>NUCLEOTIDE SEQUENCE</scope>
    <source>
        <strain evidence="2">CBS 626.80</strain>
    </source>
</reference>
<comment type="caution">
    <text evidence="2">The sequence shown here is derived from an EMBL/GenBank/DDBJ whole genome shotgun (WGS) entry which is preliminary data.</text>
</comment>
<feature type="compositionally biased region" description="Low complexity" evidence="1">
    <location>
        <begin position="556"/>
        <end position="570"/>
    </location>
</feature>
<feature type="compositionally biased region" description="Acidic residues" evidence="1">
    <location>
        <begin position="278"/>
        <end position="294"/>
    </location>
</feature>
<feature type="region of interest" description="Disordered" evidence="1">
    <location>
        <begin position="410"/>
        <end position="601"/>
    </location>
</feature>
<gene>
    <name evidence="2" type="ORF">QBC32DRAFT_224274</name>
</gene>
<feature type="compositionally biased region" description="Polar residues" evidence="1">
    <location>
        <begin position="429"/>
        <end position="459"/>
    </location>
</feature>
<dbReference type="AlphaFoldDB" id="A0AAN6NNP3"/>
<dbReference type="Proteomes" id="UP001303222">
    <property type="component" value="Unassembled WGS sequence"/>
</dbReference>
<sequence>MASANQPPRKRYIQSMDNFWRLEMEALITPKNGGAAPADLPKTNEERFVWVDQLIAAFRNLTNICDSEADNHGHIRFVREELTDVNAERMAWKLLAEMEACESRVGDHSETRIIKAEFKDFTTRMRILIAVISCCKAAVSNLFQPSTTERFVYNPVTELDTKLSNLHTNQIKAHNVKIADAVKQHGSASFDRNTGELKDCNGTVLEVLPRPQKRRIAEFMPADLLPHAKVKRASRRRVQASANNKSDADNAPDQNGTNEHDDEGDADNAPDQNGTNEHDDEGDADNVIQDDDQPMEPTAQQIPAASNFSGDEQRFIAGMVDHELGRADGVGQSQFQPQEHRGHQPPFQLPEQALLYAVEGHIVHHHTDHHGRPAGVDSVSSNYSHHNNHERTMSAVYPKPQKRQLVDVLGPELARHSKVKRIRRMKPQHAQTTSTYVTSAKNTTSVSNTTGASNENNARNIVDDDNGEDVDSEEESNDSDEESDHSDEESDHSDEESGDSDEESGDSDEESGDSDEEENSSDDGDSKDDGDDGTDDDYDGDTNEYPGDSEDTDNDYNAGNYNPTTNYYGNDIGIPAGVLQNSSSYPQSFQGHTTQSPSPGPVQAFQEFGILWSNTGDFL</sequence>
<feature type="compositionally biased region" description="Basic residues" evidence="1">
    <location>
        <begin position="416"/>
        <end position="427"/>
    </location>
</feature>
<accession>A0AAN6NNP3</accession>
<feature type="compositionally biased region" description="Polar residues" evidence="1">
    <location>
        <begin position="579"/>
        <end position="597"/>
    </location>
</feature>
<feature type="region of interest" description="Disordered" evidence="1">
    <location>
        <begin position="228"/>
        <end position="309"/>
    </location>
</feature>
<feature type="compositionally biased region" description="Acidic residues" evidence="1">
    <location>
        <begin position="463"/>
        <end position="554"/>
    </location>
</feature>
<proteinExistence type="predicted"/>
<evidence type="ECO:0000313" key="2">
    <source>
        <dbReference type="EMBL" id="KAK3947393.1"/>
    </source>
</evidence>
<feature type="compositionally biased region" description="Polar residues" evidence="1">
    <location>
        <begin position="298"/>
        <end position="309"/>
    </location>
</feature>
<protein>
    <submittedName>
        <fullName evidence="2">Uncharacterized protein</fullName>
    </submittedName>
</protein>